<feature type="compositionally biased region" description="Polar residues" evidence="1">
    <location>
        <begin position="1"/>
        <end position="16"/>
    </location>
</feature>
<feature type="region of interest" description="Disordered" evidence="1">
    <location>
        <begin position="1"/>
        <end position="22"/>
    </location>
</feature>
<sequence length="166" mass="18073">MQESTGHGTPAGNTYPQVLGKRWERDWEQQPAGVNPACAAARKETQQASVVSAIQPAAGGLSTGAPGESSSSVQCSGAQGGACSPAKKRIRFRASLPGHSLQEFRLFLKHEPPFKAAADARMRQRKQRRPLDLAALRTRKDQTPEPAPLFGCLYNPLFNYVRRFSV</sequence>
<dbReference type="Proteomes" id="UP001244341">
    <property type="component" value="Chromosome 3b"/>
</dbReference>
<proteinExistence type="predicted"/>
<accession>A0ABY8TTM0</accession>
<feature type="region of interest" description="Disordered" evidence="1">
    <location>
        <begin position="58"/>
        <end position="81"/>
    </location>
</feature>
<evidence type="ECO:0000313" key="2">
    <source>
        <dbReference type="EMBL" id="WIA11657.1"/>
    </source>
</evidence>
<organism evidence="2 3">
    <name type="scientific">Tetradesmus obliquus</name>
    <name type="common">Green alga</name>
    <name type="synonym">Acutodesmus obliquus</name>
    <dbReference type="NCBI Taxonomy" id="3088"/>
    <lineage>
        <taxon>Eukaryota</taxon>
        <taxon>Viridiplantae</taxon>
        <taxon>Chlorophyta</taxon>
        <taxon>core chlorophytes</taxon>
        <taxon>Chlorophyceae</taxon>
        <taxon>CS clade</taxon>
        <taxon>Sphaeropleales</taxon>
        <taxon>Scenedesmaceae</taxon>
        <taxon>Tetradesmus</taxon>
    </lineage>
</organism>
<reference evidence="2 3" key="1">
    <citation type="submission" date="2023-05" db="EMBL/GenBank/DDBJ databases">
        <title>A 100% complete, gapless, phased diploid assembly of the Scenedesmus obliquus UTEX 3031 genome.</title>
        <authorList>
            <person name="Biondi T.C."/>
            <person name="Hanschen E.R."/>
            <person name="Kwon T."/>
            <person name="Eng W."/>
            <person name="Kruse C.P.S."/>
            <person name="Koehler S.I."/>
            <person name="Kunde Y."/>
            <person name="Gleasner C.D."/>
            <person name="You Mak K.T."/>
            <person name="Polle J."/>
            <person name="Hovde B.T."/>
            <person name="Starkenburg S.R."/>
        </authorList>
    </citation>
    <scope>NUCLEOTIDE SEQUENCE [LARGE SCALE GENOMIC DNA]</scope>
    <source>
        <strain evidence="2 3">DOE0152z</strain>
    </source>
</reference>
<name>A0ABY8TTM0_TETOB</name>
<keyword evidence="3" id="KW-1185">Reference proteome</keyword>
<gene>
    <name evidence="2" type="ORF">OEZ85_011758</name>
</gene>
<evidence type="ECO:0000313" key="3">
    <source>
        <dbReference type="Proteomes" id="UP001244341"/>
    </source>
</evidence>
<dbReference type="EMBL" id="CP126210">
    <property type="protein sequence ID" value="WIA11657.1"/>
    <property type="molecule type" value="Genomic_DNA"/>
</dbReference>
<evidence type="ECO:0000256" key="1">
    <source>
        <dbReference type="SAM" id="MobiDB-lite"/>
    </source>
</evidence>
<protein>
    <submittedName>
        <fullName evidence="2">Uncharacterized protein</fullName>
    </submittedName>
</protein>
<feature type="compositionally biased region" description="Polar residues" evidence="1">
    <location>
        <begin position="68"/>
        <end position="77"/>
    </location>
</feature>